<comment type="caution">
    <text evidence="3">The sequence shown here is derived from an EMBL/GenBank/DDBJ whole genome shotgun (WGS) entry which is preliminary data.</text>
</comment>
<feature type="domain" description="Secretion system C-terminal sorting" evidence="2">
    <location>
        <begin position="472"/>
        <end position="541"/>
    </location>
</feature>
<dbReference type="RefSeq" id="WP_109263765.1">
    <property type="nucleotide sequence ID" value="NZ_QEWP01000004.1"/>
</dbReference>
<feature type="chain" id="PRO_5015601842" description="Secretion system C-terminal sorting domain-containing protein" evidence="1">
    <location>
        <begin position="24"/>
        <end position="543"/>
    </location>
</feature>
<dbReference type="OrthoDB" id="8737820at2"/>
<proteinExistence type="predicted"/>
<evidence type="ECO:0000256" key="1">
    <source>
        <dbReference type="SAM" id="SignalP"/>
    </source>
</evidence>
<evidence type="ECO:0000313" key="4">
    <source>
        <dbReference type="Proteomes" id="UP000244956"/>
    </source>
</evidence>
<dbReference type="InterPro" id="IPR008969">
    <property type="entry name" value="CarboxyPept-like_regulatory"/>
</dbReference>
<organism evidence="3 4">
    <name type="scientific">Marinilabilia rubra</name>
    <dbReference type="NCBI Taxonomy" id="2162893"/>
    <lineage>
        <taxon>Bacteria</taxon>
        <taxon>Pseudomonadati</taxon>
        <taxon>Bacteroidota</taxon>
        <taxon>Bacteroidia</taxon>
        <taxon>Marinilabiliales</taxon>
        <taxon>Marinilabiliaceae</taxon>
        <taxon>Marinilabilia</taxon>
    </lineage>
</organism>
<dbReference type="NCBIfam" id="TIGR04183">
    <property type="entry name" value="Por_Secre_tail"/>
    <property type="match status" value="1"/>
</dbReference>
<evidence type="ECO:0000313" key="3">
    <source>
        <dbReference type="EMBL" id="PWE00142.1"/>
    </source>
</evidence>
<name>A0A2U2BAQ0_9BACT</name>
<dbReference type="InterPro" id="IPR026444">
    <property type="entry name" value="Secre_tail"/>
</dbReference>
<dbReference type="Gene3D" id="2.60.40.1120">
    <property type="entry name" value="Carboxypeptidase-like, regulatory domain"/>
    <property type="match status" value="1"/>
</dbReference>
<sequence>MKQSLLRFSLILSFSIIIVSIHAQSPIANGGFETWEDVALLSGPDNWNIEKDHEAGSLVNYQVADATEGSSSIRLVTMDDPGGESYTYSGYAIQGEVNQTGAAGGIPWTEDVDQLVCDVKYDIQTGDDALILVVAYNNGSEIGGGQLLINGTESSWSSLYVDLTLSGTPTELFVGFTSSNFEGTPIDGSWLQVDNVRLFNNGSEVGTTLPNFSFETWSDITINDPESWSSTNMELSEDNVTNVEPTTNAYSGTYAAQLTNVQMDGYVMTGGLTYGDEPWDGKTAYNEKPRLLTGAYNYTPVGDDMARIYVNFYDSEDMGVAGALVDIDATTGYETFVLPIYWNPANNDPVSTSVGVSAGESQVAGSVLLVDELNFENGSEVTFTVHDGGDPEPTYISGANIEIETYAGSTVTTDQNGSFFMYLPDGVYDITVTHPDYDTYTGTIDITGNTDPVVVMSVATDIHSIQNETFSVFPNPASERLFFSNHEEIESLKIITLNGMVVEKIIPAQGANSIDISHLLPGKYIVSLITRKGMVNRQIVISR</sequence>
<reference evidence="3 4" key="1">
    <citation type="submission" date="2018-05" db="EMBL/GenBank/DDBJ databases">
        <title>Marinilabilia rubrum sp. nov., isolated from saltern sediment.</title>
        <authorList>
            <person name="Zhang R."/>
        </authorList>
    </citation>
    <scope>NUCLEOTIDE SEQUENCE [LARGE SCALE GENOMIC DNA]</scope>
    <source>
        <strain evidence="3 4">WTE16</strain>
    </source>
</reference>
<gene>
    <name evidence="3" type="ORF">DDZ16_07245</name>
</gene>
<accession>A0A2U2BAQ0</accession>
<keyword evidence="1" id="KW-0732">Signal</keyword>
<dbReference type="SUPFAM" id="SSF49464">
    <property type="entry name" value="Carboxypeptidase regulatory domain-like"/>
    <property type="match status" value="1"/>
</dbReference>
<dbReference type="EMBL" id="QEWP01000004">
    <property type="protein sequence ID" value="PWE00142.1"/>
    <property type="molecule type" value="Genomic_DNA"/>
</dbReference>
<dbReference type="Proteomes" id="UP000244956">
    <property type="component" value="Unassembled WGS sequence"/>
</dbReference>
<dbReference type="Pfam" id="PF18962">
    <property type="entry name" value="Por_Secre_tail"/>
    <property type="match status" value="1"/>
</dbReference>
<protein>
    <recommendedName>
        <fullName evidence="2">Secretion system C-terminal sorting domain-containing protein</fullName>
    </recommendedName>
</protein>
<keyword evidence="4" id="KW-1185">Reference proteome</keyword>
<feature type="signal peptide" evidence="1">
    <location>
        <begin position="1"/>
        <end position="23"/>
    </location>
</feature>
<evidence type="ECO:0000259" key="2">
    <source>
        <dbReference type="Pfam" id="PF18962"/>
    </source>
</evidence>
<dbReference type="AlphaFoldDB" id="A0A2U2BAQ0"/>